<feature type="region of interest" description="Disordered" evidence="1">
    <location>
        <begin position="140"/>
        <end position="163"/>
    </location>
</feature>
<reference evidence="2 3" key="1">
    <citation type="journal article" date="2011" name="Proc. Natl. Acad. Sci. U.S.A.">
        <title>Evolutionary erosion of yeast sex chromosomes by mating-type switching accidents.</title>
        <authorList>
            <person name="Gordon J.L."/>
            <person name="Armisen D."/>
            <person name="Proux-Wera E."/>
            <person name="Oheigeartaigh S.S."/>
            <person name="Byrne K.P."/>
            <person name="Wolfe K.H."/>
        </authorList>
    </citation>
    <scope>NUCLEOTIDE SEQUENCE [LARGE SCALE GENOMIC DNA]</scope>
    <source>
        <strain evidence="3">ATCC MYA-139 / BCRC 22969 / CBS 8797 / CCRC 22969 / KCTC 17520 / NBRC 10181 / NCYC 3082</strain>
    </source>
</reference>
<accession>J7RI84</accession>
<dbReference type="RefSeq" id="XP_022463494.1">
    <property type="nucleotide sequence ID" value="XM_022606838.1"/>
</dbReference>
<organism evidence="2 3">
    <name type="scientific">Huiozyma naganishii (strain ATCC MYA-139 / BCRC 22969 / CBS 8797 / KCTC 17520 / NBRC 10181 / NCYC 3082 / Yp74L-3)</name>
    <name type="common">Yeast</name>
    <name type="synonym">Kazachstania naganishii</name>
    <dbReference type="NCBI Taxonomy" id="1071383"/>
    <lineage>
        <taxon>Eukaryota</taxon>
        <taxon>Fungi</taxon>
        <taxon>Dikarya</taxon>
        <taxon>Ascomycota</taxon>
        <taxon>Saccharomycotina</taxon>
        <taxon>Saccharomycetes</taxon>
        <taxon>Saccharomycetales</taxon>
        <taxon>Saccharomycetaceae</taxon>
        <taxon>Huiozyma</taxon>
    </lineage>
</organism>
<dbReference type="eggNOG" id="ENOG502SAAB">
    <property type="taxonomic scope" value="Eukaryota"/>
</dbReference>
<evidence type="ECO:0000313" key="2">
    <source>
        <dbReference type="EMBL" id="CCK69248.1"/>
    </source>
</evidence>
<dbReference type="HOGENOM" id="CLU_083988_0_0_1"/>
<evidence type="ECO:0000313" key="3">
    <source>
        <dbReference type="Proteomes" id="UP000006310"/>
    </source>
</evidence>
<proteinExistence type="predicted"/>
<keyword evidence="3" id="KW-1185">Reference proteome</keyword>
<dbReference type="AlphaFoldDB" id="J7RI84"/>
<dbReference type="KEGG" id="kng:KNAG_0C01350"/>
<feature type="compositionally biased region" description="Low complexity" evidence="1">
    <location>
        <begin position="145"/>
        <end position="154"/>
    </location>
</feature>
<protein>
    <submittedName>
        <fullName evidence="2">Uncharacterized protein</fullName>
    </submittedName>
</protein>
<feature type="region of interest" description="Disordered" evidence="1">
    <location>
        <begin position="22"/>
        <end position="79"/>
    </location>
</feature>
<reference evidence="3" key="2">
    <citation type="submission" date="2012-08" db="EMBL/GenBank/DDBJ databases">
        <title>Genome sequence of Kazachstania naganishii.</title>
        <authorList>
            <person name="Gordon J.L."/>
            <person name="Armisen D."/>
            <person name="Proux-Wera E."/>
            <person name="OhEigeartaigh S.S."/>
            <person name="Byrne K.P."/>
            <person name="Wolfe K.H."/>
        </authorList>
    </citation>
    <scope>NUCLEOTIDE SEQUENCE [LARGE SCALE GENOMIC DNA]</scope>
    <source>
        <strain evidence="3">ATCC MYA-139 / BCRC 22969 / CBS 8797 / CCRC 22969 / KCTC 17520 / NBRC 10181 / NCYC 3082</strain>
    </source>
</reference>
<evidence type="ECO:0000256" key="1">
    <source>
        <dbReference type="SAM" id="MobiDB-lite"/>
    </source>
</evidence>
<sequence>MYNRFNLVCFTLTRYSTVHRDKRTMHQTRSDAPQQGKKSKLPSWMKKIIQPTGEGKMSCTRRRRRRNNTNSTRNTALHRTRSNVSFAAVLGTLGPLRILRLVIDETHCSIETRLRPLGTNDDDDDDPPLIDQTLLHARTRAGSRTTQETTTHQTGPAQADHASISPLLSYYSTSAKSSTFSDTHSVQSTRPTLVSARTLDTNSSTVAIPPASIVDRARPTHINGGASVNSSAVSFNNGTTSLRLPARRNSSHTVNSVVTLKS</sequence>
<dbReference type="GeneID" id="34524928"/>
<dbReference type="EMBL" id="HE978316">
    <property type="protein sequence ID" value="CCK69248.1"/>
    <property type="molecule type" value="Genomic_DNA"/>
</dbReference>
<name>J7RI84_HUIN7</name>
<dbReference type="Proteomes" id="UP000006310">
    <property type="component" value="Chromosome 3"/>
</dbReference>
<gene>
    <name evidence="2" type="primary">KNAG0C01350</name>
    <name evidence="2" type="ordered locus">KNAG_0C01350</name>
</gene>
<feature type="region of interest" description="Disordered" evidence="1">
    <location>
        <begin position="240"/>
        <end position="262"/>
    </location>
</feature>
<dbReference type="OrthoDB" id="4035860at2759"/>
<feature type="compositionally biased region" description="Polar residues" evidence="1">
    <location>
        <begin position="251"/>
        <end position="262"/>
    </location>
</feature>